<comment type="similarity">
    <text evidence="2 7 8">Belongs to the GPI family.</text>
</comment>
<proteinExistence type="inferred from homology"/>
<reference evidence="9 10" key="1">
    <citation type="submission" date="2017-06" db="EMBL/GenBank/DDBJ databases">
        <title>Novel microbial phyla capable of carbon fixation and sulfur reduction in deep-sea sediments.</title>
        <authorList>
            <person name="Huang J."/>
            <person name="Baker B."/>
            <person name="Wang Y."/>
        </authorList>
    </citation>
    <scope>NUCLEOTIDE SEQUENCE [LARGE SCALE GENOMIC DNA]</scope>
    <source>
        <strain evidence="9">B3_LCP</strain>
    </source>
</reference>
<keyword evidence="7" id="KW-0963">Cytoplasm</keyword>
<organism evidence="9 10">
    <name type="scientific">candidate division LCP-89 bacterium B3_LCP</name>
    <dbReference type="NCBI Taxonomy" id="2012998"/>
    <lineage>
        <taxon>Bacteria</taxon>
        <taxon>Pseudomonadati</taxon>
        <taxon>Bacteria division LCP-89</taxon>
    </lineage>
</organism>
<dbReference type="AlphaFoldDB" id="A0A532V524"/>
<dbReference type="EC" id="5.3.1.9" evidence="7"/>
<dbReference type="Proteomes" id="UP000319619">
    <property type="component" value="Unassembled WGS sequence"/>
</dbReference>
<evidence type="ECO:0000256" key="6">
    <source>
        <dbReference type="ARBA" id="ARBA00029321"/>
    </source>
</evidence>
<keyword evidence="3 7" id="KW-0312">Gluconeogenesis</keyword>
<dbReference type="InterPro" id="IPR001672">
    <property type="entry name" value="G6P_Isomerase"/>
</dbReference>
<dbReference type="InterPro" id="IPR035482">
    <property type="entry name" value="SIS_PGI_2"/>
</dbReference>
<evidence type="ECO:0000256" key="1">
    <source>
        <dbReference type="ARBA" id="ARBA00004926"/>
    </source>
</evidence>
<feature type="active site" evidence="7">
    <location>
        <position position="431"/>
    </location>
</feature>
<dbReference type="UniPathway" id="UPA00109">
    <property type="reaction ID" value="UER00181"/>
</dbReference>
<sequence>MGTKVSWNFDNLLMGNVGKPLGLTEEAFSGALPQAQRAHEDLMQRRERGDLPFYDLPKRGEIVAEILEYSAEVRRRFTDVVILGIGGSSLGPAALQTALGRNPDNAESGPALHFPDNVDPFEFDALLGILDLENTLFNVVTKSGGTPETVAQYLIVRERLEHKLGDRYREHLVFTTDPQKGQLRQLASEEDIRTFSIDSGVGGRFSILTPVGLLPAALGGLDVKGLCEGAAFAAEEGTNGNISDNPAYRFALSLCLLRDNRGVGTVVMMPYCNRLLGMADWFRQLWAESLGKKIDLAGEEIFWGQTPEKALGATDQHSMVQLYMEGPFDKVICFLEVEDHGVDVVIPRIYPQKPDLNFWGGHTLSELITAEKHATEEALLQAGRPSMTALFPRVDAYSVGHFLMTLEIATVFAGSFLGINPLDQPGVELGKVLTKKRLSG</sequence>
<comment type="caution">
    <text evidence="9">The sequence shown here is derived from an EMBL/GenBank/DDBJ whole genome shotgun (WGS) entry which is preliminary data.</text>
</comment>
<evidence type="ECO:0000256" key="3">
    <source>
        <dbReference type="ARBA" id="ARBA00022432"/>
    </source>
</evidence>
<dbReference type="GO" id="GO:0006094">
    <property type="term" value="P:gluconeogenesis"/>
    <property type="evidence" value="ECO:0007669"/>
    <property type="project" value="UniProtKB-UniRule"/>
</dbReference>
<dbReference type="GO" id="GO:0097367">
    <property type="term" value="F:carbohydrate derivative binding"/>
    <property type="evidence" value="ECO:0007669"/>
    <property type="project" value="InterPro"/>
</dbReference>
<comment type="function">
    <text evidence="7">Catalyzes the reversible isomerization of glucose-6-phosphate to fructose-6-phosphate.</text>
</comment>
<dbReference type="PANTHER" id="PTHR11469">
    <property type="entry name" value="GLUCOSE-6-PHOSPHATE ISOMERASE"/>
    <property type="match status" value="1"/>
</dbReference>
<dbReference type="PRINTS" id="PR00662">
    <property type="entry name" value="G6PISOMERASE"/>
</dbReference>
<dbReference type="EMBL" id="NJBN01000001">
    <property type="protein sequence ID" value="TKJ42278.1"/>
    <property type="molecule type" value="Genomic_DNA"/>
</dbReference>
<name>A0A532V524_UNCL8</name>
<feature type="active site" description="Proton donor" evidence="7">
    <location>
        <position position="288"/>
    </location>
</feature>
<comment type="subcellular location">
    <subcellularLocation>
        <location evidence="7">Cytoplasm</location>
    </subcellularLocation>
</comment>
<dbReference type="PROSITE" id="PS00765">
    <property type="entry name" value="P_GLUCOSE_ISOMERASE_1"/>
    <property type="match status" value="1"/>
</dbReference>
<dbReference type="HAMAP" id="MF_00473">
    <property type="entry name" value="G6P_isomerase"/>
    <property type="match status" value="1"/>
</dbReference>
<keyword evidence="4 7" id="KW-0324">Glycolysis</keyword>
<comment type="catalytic activity">
    <reaction evidence="6 7 8">
        <text>alpha-D-glucose 6-phosphate = beta-D-fructose 6-phosphate</text>
        <dbReference type="Rhea" id="RHEA:11816"/>
        <dbReference type="ChEBI" id="CHEBI:57634"/>
        <dbReference type="ChEBI" id="CHEBI:58225"/>
        <dbReference type="EC" id="5.3.1.9"/>
    </reaction>
</comment>
<dbReference type="UniPathway" id="UPA00138"/>
<dbReference type="InterPro" id="IPR035476">
    <property type="entry name" value="SIS_PGI_1"/>
</dbReference>
<dbReference type="InterPro" id="IPR018189">
    <property type="entry name" value="Phosphoglucose_isomerase_CS"/>
</dbReference>
<dbReference type="SUPFAM" id="SSF53697">
    <property type="entry name" value="SIS domain"/>
    <property type="match status" value="1"/>
</dbReference>
<dbReference type="GO" id="GO:0051156">
    <property type="term" value="P:glucose 6-phosphate metabolic process"/>
    <property type="evidence" value="ECO:0007669"/>
    <property type="project" value="TreeGrafter"/>
</dbReference>
<dbReference type="GO" id="GO:0006096">
    <property type="term" value="P:glycolytic process"/>
    <property type="evidence" value="ECO:0007669"/>
    <property type="project" value="UniProtKB-UniRule"/>
</dbReference>
<evidence type="ECO:0000256" key="8">
    <source>
        <dbReference type="RuleBase" id="RU000612"/>
    </source>
</evidence>
<dbReference type="GO" id="GO:0005829">
    <property type="term" value="C:cytosol"/>
    <property type="evidence" value="ECO:0007669"/>
    <property type="project" value="TreeGrafter"/>
</dbReference>
<accession>A0A532V524</accession>
<dbReference type="CDD" id="cd05016">
    <property type="entry name" value="SIS_PGI_2"/>
    <property type="match status" value="1"/>
</dbReference>
<evidence type="ECO:0000256" key="2">
    <source>
        <dbReference type="ARBA" id="ARBA00006604"/>
    </source>
</evidence>
<dbReference type="GO" id="GO:0004347">
    <property type="term" value="F:glucose-6-phosphate isomerase activity"/>
    <property type="evidence" value="ECO:0007669"/>
    <property type="project" value="UniProtKB-UniRule"/>
</dbReference>
<dbReference type="PANTHER" id="PTHR11469:SF1">
    <property type="entry name" value="GLUCOSE-6-PHOSPHATE ISOMERASE"/>
    <property type="match status" value="1"/>
</dbReference>
<keyword evidence="5 7" id="KW-0413">Isomerase</keyword>
<dbReference type="Pfam" id="PF00342">
    <property type="entry name" value="PGI"/>
    <property type="match status" value="1"/>
</dbReference>
<protein>
    <recommendedName>
        <fullName evidence="7">Glucose-6-phosphate isomerase</fullName>
        <shortName evidence="7">GPI</shortName>
        <ecNumber evidence="7">5.3.1.9</ecNumber>
    </recommendedName>
    <alternativeName>
        <fullName evidence="7">Phosphoglucose isomerase</fullName>
        <shortName evidence="7">PGI</shortName>
    </alternativeName>
    <alternativeName>
        <fullName evidence="7">Phosphohexose isomerase</fullName>
        <shortName evidence="7">PHI</shortName>
    </alternativeName>
</protein>
<evidence type="ECO:0000313" key="10">
    <source>
        <dbReference type="Proteomes" id="UP000319619"/>
    </source>
</evidence>
<evidence type="ECO:0000313" key="9">
    <source>
        <dbReference type="EMBL" id="TKJ42278.1"/>
    </source>
</evidence>
<gene>
    <name evidence="7" type="primary">pgi</name>
    <name evidence="9" type="ORF">CEE37_00955</name>
</gene>
<dbReference type="PROSITE" id="PS51463">
    <property type="entry name" value="P_GLUCOSE_ISOMERASE_3"/>
    <property type="match status" value="1"/>
</dbReference>
<dbReference type="Gene3D" id="3.40.50.10490">
    <property type="entry name" value="Glucose-6-phosphate isomerase like protein, domain 1"/>
    <property type="match status" value="2"/>
</dbReference>
<evidence type="ECO:0000256" key="4">
    <source>
        <dbReference type="ARBA" id="ARBA00023152"/>
    </source>
</evidence>
<dbReference type="GO" id="GO:0048029">
    <property type="term" value="F:monosaccharide binding"/>
    <property type="evidence" value="ECO:0007669"/>
    <property type="project" value="TreeGrafter"/>
</dbReference>
<comment type="pathway">
    <text evidence="1 7 8">Carbohydrate degradation; glycolysis; D-glyceraldehyde 3-phosphate and glycerone phosphate from D-glucose: step 2/4.</text>
</comment>
<comment type="pathway">
    <text evidence="7">Carbohydrate biosynthesis; gluconeogenesis.</text>
</comment>
<dbReference type="CDD" id="cd05015">
    <property type="entry name" value="SIS_PGI_1"/>
    <property type="match status" value="1"/>
</dbReference>
<evidence type="ECO:0000256" key="7">
    <source>
        <dbReference type="HAMAP-Rule" id="MF_00473"/>
    </source>
</evidence>
<dbReference type="InterPro" id="IPR046348">
    <property type="entry name" value="SIS_dom_sf"/>
</dbReference>
<feature type="active site" evidence="7">
    <location>
        <position position="317"/>
    </location>
</feature>
<evidence type="ECO:0000256" key="5">
    <source>
        <dbReference type="ARBA" id="ARBA00023235"/>
    </source>
</evidence>